<name>A0AA40HKC4_CNENI</name>
<evidence type="ECO:0000313" key="3">
    <source>
        <dbReference type="Proteomes" id="UP001177744"/>
    </source>
</evidence>
<accession>A0AA40HKC4</accession>
<organism evidence="2 3">
    <name type="scientific">Cnephaeus nilssonii</name>
    <name type="common">Northern bat</name>
    <name type="synonym">Eptesicus nilssonii</name>
    <dbReference type="NCBI Taxonomy" id="3371016"/>
    <lineage>
        <taxon>Eukaryota</taxon>
        <taxon>Metazoa</taxon>
        <taxon>Chordata</taxon>
        <taxon>Craniata</taxon>
        <taxon>Vertebrata</taxon>
        <taxon>Euteleostomi</taxon>
        <taxon>Mammalia</taxon>
        <taxon>Eutheria</taxon>
        <taxon>Laurasiatheria</taxon>
        <taxon>Chiroptera</taxon>
        <taxon>Yangochiroptera</taxon>
        <taxon>Vespertilionidae</taxon>
        <taxon>Cnephaeus</taxon>
    </lineage>
</organism>
<feature type="coiled-coil region" evidence="1">
    <location>
        <begin position="19"/>
        <end position="95"/>
    </location>
</feature>
<gene>
    <name evidence="2" type="ORF">QTO34_006325</name>
</gene>
<evidence type="ECO:0000313" key="2">
    <source>
        <dbReference type="EMBL" id="KAK1332794.1"/>
    </source>
</evidence>
<dbReference type="Proteomes" id="UP001177744">
    <property type="component" value="Unassembled WGS sequence"/>
</dbReference>
<proteinExistence type="predicted"/>
<comment type="caution">
    <text evidence="2">The sequence shown here is derived from an EMBL/GenBank/DDBJ whole genome shotgun (WGS) entry which is preliminary data.</text>
</comment>
<dbReference type="EMBL" id="JAULJE010000017">
    <property type="protein sequence ID" value="KAK1332794.1"/>
    <property type="molecule type" value="Genomic_DNA"/>
</dbReference>
<protein>
    <submittedName>
        <fullName evidence="2">Uncharacterized protein</fullName>
    </submittedName>
</protein>
<keyword evidence="3" id="KW-1185">Reference proteome</keyword>
<sequence length="123" mass="13980">MKTNQEEMKNDITAVKNSIEIIKSRLEEAEDCISELEDKAKEEIARLRREMMKSYNFTRQSIAQREEISILGATLNDLAKEKECLQACLDKKSENIASLGESLAMKVCSENCGLKEKFALESE</sequence>
<dbReference type="AlphaFoldDB" id="A0AA40HKC4"/>
<keyword evidence="1" id="KW-0175">Coiled coil</keyword>
<reference evidence="2" key="1">
    <citation type="submission" date="2023-06" db="EMBL/GenBank/DDBJ databases">
        <title>Reference genome for the Northern bat (Eptesicus nilssonii), a most northern bat species.</title>
        <authorList>
            <person name="Laine V.N."/>
            <person name="Pulliainen A.T."/>
            <person name="Lilley T.M."/>
        </authorList>
    </citation>
    <scope>NUCLEOTIDE SEQUENCE</scope>
    <source>
        <strain evidence="2">BLF_Eptnil</strain>
        <tissue evidence="2">Kidney</tissue>
    </source>
</reference>
<evidence type="ECO:0000256" key="1">
    <source>
        <dbReference type="SAM" id="Coils"/>
    </source>
</evidence>